<feature type="transmembrane region" description="Helical" evidence="7">
    <location>
        <begin position="72"/>
        <end position="92"/>
    </location>
</feature>
<dbReference type="PANTHER" id="PTHR13317:SF4">
    <property type="entry name" value="TRANSMEMBRANE ANTERIOR POSTERIOR TRANSFORMATION PROTEIN 1 HOMOLOG"/>
    <property type="match status" value="1"/>
</dbReference>
<dbReference type="InParanoid" id="G8JNL6"/>
<feature type="transmembrane region" description="Helical" evidence="7">
    <location>
        <begin position="184"/>
        <end position="206"/>
    </location>
</feature>
<dbReference type="GO" id="GO:0005789">
    <property type="term" value="C:endoplasmic reticulum membrane"/>
    <property type="evidence" value="ECO:0007669"/>
    <property type="project" value="EnsemblFungi"/>
</dbReference>
<dbReference type="PANTHER" id="PTHR13317">
    <property type="entry name" value="TRANSMEMBRANE ANTERIOR POSTERIOR TRANSFORMATION PROTEIN 1 HOMOLOG"/>
    <property type="match status" value="1"/>
</dbReference>
<feature type="transmembrane region" description="Helical" evidence="7">
    <location>
        <begin position="291"/>
        <end position="312"/>
    </location>
</feature>
<dbReference type="FunCoup" id="G8JNL6">
    <property type="interactions" value="262"/>
</dbReference>
<keyword evidence="9" id="KW-1185">Reference proteome</keyword>
<dbReference type="eggNOG" id="KOG2490">
    <property type="taxonomic scope" value="Eukaryota"/>
</dbReference>
<feature type="transmembrane region" description="Helical" evidence="7">
    <location>
        <begin position="353"/>
        <end position="372"/>
    </location>
</feature>
<dbReference type="OrthoDB" id="5376140at2759"/>
<dbReference type="HOGENOM" id="CLU_003655_1_1_1"/>
<keyword evidence="3 7" id="KW-0812">Transmembrane</keyword>
<feature type="transmembrane region" description="Helical" evidence="7">
    <location>
        <begin position="384"/>
        <end position="404"/>
    </location>
</feature>
<evidence type="ECO:0000256" key="4">
    <source>
        <dbReference type="ARBA" id="ARBA00022989"/>
    </source>
</evidence>
<gene>
    <name evidence="8" type="ordered locus">Ecym_2350</name>
</gene>
<keyword evidence="4 7" id="KW-1133">Transmembrane helix</keyword>
<dbReference type="GeneID" id="11470626"/>
<dbReference type="EMBL" id="CP002498">
    <property type="protein sequence ID" value="AET38084.1"/>
    <property type="molecule type" value="Genomic_DNA"/>
</dbReference>
<dbReference type="OMA" id="YHDVRGQ"/>
<feature type="transmembrane region" description="Helical" evidence="7">
    <location>
        <begin position="112"/>
        <end position="128"/>
    </location>
</feature>
<evidence type="ECO:0000256" key="7">
    <source>
        <dbReference type="SAM" id="Phobius"/>
    </source>
</evidence>
<protein>
    <submittedName>
        <fullName evidence="8">Uncharacterized protein</fullName>
    </submittedName>
</protein>
<comment type="subcellular location">
    <subcellularLocation>
        <location evidence="1">Membrane</location>
        <topology evidence="1">Multi-pass membrane protein</topology>
    </subcellularLocation>
</comment>
<keyword evidence="5 7" id="KW-0472">Membrane</keyword>
<dbReference type="RefSeq" id="XP_003644901.1">
    <property type="nucleotide sequence ID" value="XM_003644853.1"/>
</dbReference>
<feature type="region of interest" description="Disordered" evidence="6">
    <location>
        <begin position="446"/>
        <end position="480"/>
    </location>
</feature>
<dbReference type="Proteomes" id="UP000006790">
    <property type="component" value="Chromosome 2"/>
</dbReference>
<name>G8JNL6_ERECY</name>
<proteinExistence type="inferred from homology"/>
<evidence type="ECO:0000256" key="6">
    <source>
        <dbReference type="SAM" id="MobiDB-lite"/>
    </source>
</evidence>
<evidence type="ECO:0000313" key="9">
    <source>
        <dbReference type="Proteomes" id="UP000006790"/>
    </source>
</evidence>
<evidence type="ECO:0000256" key="1">
    <source>
        <dbReference type="ARBA" id="ARBA00004141"/>
    </source>
</evidence>
<sequence>MPKKQCQVQTKPQVKSKRGPVNKFRNFLINEIGPLTSRSISDTLLEENEAGIENDLELIINMVKLPIKLEKFFLFSLLASLDCFMYYFTIVPLRLVHGLTKRDRYQKVIKEVKMLSLILVSSFVLLHLDTSRVYHKIKGQSAVKLYMMFQVLEMCDKMLSSFGQNLFSTVIISKTTRKHTIREICLFVATLGYLIAHVFILIYQTIALNVAVNSYSNSLLTLILSMQFAELKASVFKRFDKEGLFQLAIADIVERFQLLTFLTIIALRNIVATGKSISHIIPNSWRLPSTSSIITGVLYGPVVTVIGSEILVDWIKHGYVTKFNCIRPHLYDRFLQILYHDHQNNLREFQLRIGLPIPALVVLFIVLVSPTISQGLISASTSSMNTVAILVLGFLCLVLAKFILQAILLKWVKASQPLYQLNTDIYVPGSLSSGIGKVDEQMRSTMHSKRFSPSSSESTEEVKKAPPNPSELRLKKDVKHPHSLESVGRFKMVSKRIW</sequence>
<dbReference type="KEGG" id="erc:Ecym_2350"/>
<evidence type="ECO:0000313" key="8">
    <source>
        <dbReference type="EMBL" id="AET38084.1"/>
    </source>
</evidence>
<organism evidence="8 9">
    <name type="scientific">Eremothecium cymbalariae (strain CBS 270.75 / DBVPG 7215 / KCTC 17166 / NRRL Y-17582)</name>
    <name type="common">Yeast</name>
    <dbReference type="NCBI Taxonomy" id="931890"/>
    <lineage>
        <taxon>Eukaryota</taxon>
        <taxon>Fungi</taxon>
        <taxon>Dikarya</taxon>
        <taxon>Ascomycota</taxon>
        <taxon>Saccharomycotina</taxon>
        <taxon>Saccharomycetes</taxon>
        <taxon>Saccharomycetales</taxon>
        <taxon>Saccharomycetaceae</taxon>
        <taxon>Eremothecium</taxon>
    </lineage>
</organism>
<accession>G8JNL6</accession>
<evidence type="ECO:0000256" key="5">
    <source>
        <dbReference type="ARBA" id="ARBA00023136"/>
    </source>
</evidence>
<dbReference type="Pfam" id="PF05346">
    <property type="entry name" value="DUF747"/>
    <property type="match status" value="1"/>
</dbReference>
<evidence type="ECO:0000256" key="3">
    <source>
        <dbReference type="ARBA" id="ARBA00022692"/>
    </source>
</evidence>
<comment type="similarity">
    <text evidence="2">Belongs to the TAPT1 family.</text>
</comment>
<evidence type="ECO:0000256" key="2">
    <source>
        <dbReference type="ARBA" id="ARBA00008803"/>
    </source>
</evidence>
<dbReference type="InterPro" id="IPR008010">
    <property type="entry name" value="Tatp1"/>
</dbReference>
<dbReference type="AlphaFoldDB" id="G8JNL6"/>
<reference evidence="9" key="1">
    <citation type="journal article" date="2012" name="G3 (Bethesda)">
        <title>Pichia sorbitophila, an interspecies yeast hybrid reveals early steps of genome resolution following polyploidization.</title>
        <authorList>
            <person name="Leh Louis V."/>
            <person name="Despons L."/>
            <person name="Friedrich A."/>
            <person name="Martin T."/>
            <person name="Durrens P."/>
            <person name="Casaregola S."/>
            <person name="Neuveglise C."/>
            <person name="Fairhead C."/>
            <person name="Marck C."/>
            <person name="Cruz J.A."/>
            <person name="Straub M.L."/>
            <person name="Kugler V."/>
            <person name="Sacerdot C."/>
            <person name="Uzunov Z."/>
            <person name="Thierry A."/>
            <person name="Weiss S."/>
            <person name="Bleykasten C."/>
            <person name="De Montigny J."/>
            <person name="Jacques N."/>
            <person name="Jung P."/>
            <person name="Lemaire M."/>
            <person name="Mallet S."/>
            <person name="Morel G."/>
            <person name="Richard G.F."/>
            <person name="Sarkar A."/>
            <person name="Savel G."/>
            <person name="Schacherer J."/>
            <person name="Seret M.L."/>
            <person name="Talla E."/>
            <person name="Samson G."/>
            <person name="Jubin C."/>
            <person name="Poulain J."/>
            <person name="Vacherie B."/>
            <person name="Barbe V."/>
            <person name="Pelletier E."/>
            <person name="Sherman D.J."/>
            <person name="Westhof E."/>
            <person name="Weissenbach J."/>
            <person name="Baret P.V."/>
            <person name="Wincker P."/>
            <person name="Gaillardin C."/>
            <person name="Dujon B."/>
            <person name="Souciet J.L."/>
        </authorList>
    </citation>
    <scope>NUCLEOTIDE SEQUENCE [LARGE SCALE GENOMIC DNA]</scope>
    <source>
        <strain evidence="9">CBS 270.75 / DBVPG 7215 / KCTC 17166 / NRRL Y-17582</strain>
    </source>
</reference>